<dbReference type="PROSITE" id="PS51918">
    <property type="entry name" value="RADICAL_SAM"/>
    <property type="match status" value="1"/>
</dbReference>
<dbReference type="Gene3D" id="3.20.20.70">
    <property type="entry name" value="Aldolase class I"/>
    <property type="match status" value="1"/>
</dbReference>
<keyword evidence="4" id="KW-0479">Metal-binding</keyword>
<dbReference type="GO" id="GO:0046872">
    <property type="term" value="F:metal ion binding"/>
    <property type="evidence" value="ECO:0007669"/>
    <property type="project" value="UniProtKB-KW"/>
</dbReference>
<sequence>MSSNSRVYGIVPSKRLGRSLGVSPIPFKTCTYSCVYCQLGRTTNFTVKRQTFFPLKVFEEELKGFVKRHRYDFDVVSIVGEGEPTLYTPLDALIDLCKSITGKPVVLITNGSLFWSEKVRKEAKLSDIIMPTLSAWDEKSFRTIHKPHKNLSFQKVFEGLKKFRREYSGEIWLEVMLVKGLNDFALEELKEKISQVESDRVYVNVPVRPPAEGWVEPPDEETIEKAKELFNAASIETPAASRFIAAGEGIDAVLNVIKRHPMNEEEVRDLLTSQKIDPKPVLEKLRSCKNVKIIEYSGRRYYRYTTAE</sequence>
<dbReference type="AlphaFoldDB" id="A0A101EQX9"/>
<dbReference type="GO" id="GO:0003824">
    <property type="term" value="F:catalytic activity"/>
    <property type="evidence" value="ECO:0007669"/>
    <property type="project" value="InterPro"/>
</dbReference>
<dbReference type="CDD" id="cd01335">
    <property type="entry name" value="Radical_SAM"/>
    <property type="match status" value="1"/>
</dbReference>
<evidence type="ECO:0000256" key="5">
    <source>
        <dbReference type="ARBA" id="ARBA00023004"/>
    </source>
</evidence>
<dbReference type="SFLD" id="SFLDS00029">
    <property type="entry name" value="Radical_SAM"/>
    <property type="match status" value="1"/>
</dbReference>
<evidence type="ECO:0000313" key="8">
    <source>
        <dbReference type="Proteomes" id="UP000058636"/>
    </source>
</evidence>
<evidence type="ECO:0000256" key="3">
    <source>
        <dbReference type="ARBA" id="ARBA00022691"/>
    </source>
</evidence>
<reference evidence="7 8" key="1">
    <citation type="journal article" date="2015" name="MBio">
        <title>Genome-Resolved Metagenomic Analysis Reveals Roles for Candidate Phyla and Other Microbial Community Members in Biogeochemical Transformations in Oil Reservoirs.</title>
        <authorList>
            <person name="Hu P."/>
            <person name="Tom L."/>
            <person name="Singh A."/>
            <person name="Thomas B.C."/>
            <person name="Baker B.J."/>
            <person name="Piceno Y.M."/>
            <person name="Andersen G.L."/>
            <person name="Banfield J.F."/>
        </authorList>
    </citation>
    <scope>NUCLEOTIDE SEQUENCE [LARGE SCALE GENOMIC DNA]</scope>
    <source>
        <strain evidence="7">46_26</strain>
    </source>
</reference>
<comment type="caution">
    <text evidence="7">The sequence shown here is derived from an EMBL/GenBank/DDBJ whole genome shotgun (WGS) entry which is preliminary data.</text>
</comment>
<accession>A0A101EQX9</accession>
<dbReference type="GO" id="GO:0051539">
    <property type="term" value="F:4 iron, 4 sulfur cluster binding"/>
    <property type="evidence" value="ECO:0007669"/>
    <property type="project" value="UniProtKB-KW"/>
</dbReference>
<comment type="cofactor">
    <cofactor evidence="1">
        <name>[4Fe-4S] cluster</name>
        <dbReference type="ChEBI" id="CHEBI:49883"/>
    </cofactor>
</comment>
<dbReference type="EMBL" id="LGFG01000036">
    <property type="protein sequence ID" value="KUK23266.1"/>
    <property type="molecule type" value="Genomic_DNA"/>
</dbReference>
<protein>
    <submittedName>
        <fullName evidence="7">Radical SAM domain protein</fullName>
    </submittedName>
</protein>
<dbReference type="PATRIC" id="fig|93930.3.peg.1482"/>
<evidence type="ECO:0000313" key="7">
    <source>
        <dbReference type="EMBL" id="KUK23266.1"/>
    </source>
</evidence>
<keyword evidence="3" id="KW-0949">S-adenosyl-L-methionine</keyword>
<dbReference type="Pfam" id="PF04055">
    <property type="entry name" value="Radical_SAM"/>
    <property type="match status" value="1"/>
</dbReference>
<evidence type="ECO:0000256" key="6">
    <source>
        <dbReference type="ARBA" id="ARBA00023014"/>
    </source>
</evidence>
<dbReference type="InterPro" id="IPR007197">
    <property type="entry name" value="rSAM"/>
</dbReference>
<evidence type="ECO:0000256" key="4">
    <source>
        <dbReference type="ARBA" id="ARBA00022723"/>
    </source>
</evidence>
<dbReference type="PANTHER" id="PTHR43787:SF11">
    <property type="entry name" value="UPF0026 PROTEIN SLR1464"/>
    <property type="match status" value="1"/>
</dbReference>
<dbReference type="InterPro" id="IPR013785">
    <property type="entry name" value="Aldolase_TIM"/>
</dbReference>
<gene>
    <name evidence="7" type="ORF">XD57_0635</name>
</gene>
<name>A0A101EQX9_9THEM</name>
<proteinExistence type="predicted"/>
<evidence type="ECO:0000256" key="1">
    <source>
        <dbReference type="ARBA" id="ARBA00001966"/>
    </source>
</evidence>
<evidence type="ECO:0000256" key="2">
    <source>
        <dbReference type="ARBA" id="ARBA00022485"/>
    </source>
</evidence>
<keyword evidence="2" id="KW-0004">4Fe-4S</keyword>
<organism evidence="7 8">
    <name type="scientific">Thermotoga petrophila</name>
    <dbReference type="NCBI Taxonomy" id="93929"/>
    <lineage>
        <taxon>Bacteria</taxon>
        <taxon>Thermotogati</taxon>
        <taxon>Thermotogota</taxon>
        <taxon>Thermotogae</taxon>
        <taxon>Thermotogales</taxon>
        <taxon>Thermotogaceae</taxon>
        <taxon>Thermotoga</taxon>
    </lineage>
</organism>
<dbReference type="SUPFAM" id="SSF102114">
    <property type="entry name" value="Radical SAM enzymes"/>
    <property type="match status" value="1"/>
</dbReference>
<dbReference type="PANTHER" id="PTHR43787">
    <property type="entry name" value="FEMO COFACTOR BIOSYNTHESIS PROTEIN NIFB-RELATED"/>
    <property type="match status" value="1"/>
</dbReference>
<keyword evidence="5" id="KW-0408">Iron</keyword>
<dbReference type="Proteomes" id="UP000058636">
    <property type="component" value="Unassembled WGS sequence"/>
</dbReference>
<keyword evidence="6" id="KW-0411">Iron-sulfur</keyword>
<dbReference type="InterPro" id="IPR040084">
    <property type="entry name" value="GTPase_Obg"/>
</dbReference>
<dbReference type="InterPro" id="IPR058240">
    <property type="entry name" value="rSAM_sf"/>
</dbReference>
<dbReference type="SFLD" id="SFLDG01083">
    <property type="entry name" value="Uncharacterised_Radical_SAM_Su"/>
    <property type="match status" value="1"/>
</dbReference>